<accession>A0A172TS83</accession>
<evidence type="ECO:0000313" key="2">
    <source>
        <dbReference type="EMBL" id="ANE49734.1"/>
    </source>
</evidence>
<dbReference type="PANTHER" id="PTHR20883">
    <property type="entry name" value="PHYTANOYL-COA DIOXYGENASE DOMAIN CONTAINING 1"/>
    <property type="match status" value="1"/>
</dbReference>
<protein>
    <submittedName>
        <fullName evidence="2">Syringomycin biosynthesis enzyme</fullName>
    </submittedName>
</protein>
<dbReference type="Proteomes" id="UP000077177">
    <property type="component" value="Chromosome"/>
</dbReference>
<dbReference type="GO" id="GO:0005506">
    <property type="term" value="F:iron ion binding"/>
    <property type="evidence" value="ECO:0007669"/>
    <property type="project" value="UniProtKB-ARBA"/>
</dbReference>
<dbReference type="AlphaFoldDB" id="A0A172TS83"/>
<reference evidence="2 3" key="2">
    <citation type="journal article" date="2016" name="Int. J. Syst. Evol. Microbiol.">
        <title>Flavisolibacter tropicus sp. nov., isolated from tropical soil.</title>
        <authorList>
            <person name="Lee J.J."/>
            <person name="Kang M.S."/>
            <person name="Kim G.S."/>
            <person name="Lee C.S."/>
            <person name="Lim S."/>
            <person name="Lee J."/>
            <person name="Roh S.H."/>
            <person name="Kang H."/>
            <person name="Ha J.M."/>
            <person name="Bae S."/>
            <person name="Jung H.Y."/>
            <person name="Kim M.K."/>
        </authorList>
    </citation>
    <scope>NUCLEOTIDE SEQUENCE [LARGE SCALE GENOMIC DNA]</scope>
    <source>
        <strain evidence="2 3">LCS9</strain>
    </source>
</reference>
<gene>
    <name evidence="2" type="ORF">SY85_03710</name>
</gene>
<reference evidence="3" key="1">
    <citation type="submission" date="2015-01" db="EMBL/GenBank/DDBJ databases">
        <title>Flavisolibacter sp./LCS9/ whole genome sequencing.</title>
        <authorList>
            <person name="Kim M.K."/>
            <person name="Srinivasan S."/>
            <person name="Lee J.-J."/>
        </authorList>
    </citation>
    <scope>NUCLEOTIDE SEQUENCE [LARGE SCALE GENOMIC DNA]</scope>
    <source>
        <strain evidence="3">LCS9</strain>
    </source>
</reference>
<dbReference type="Pfam" id="PF05721">
    <property type="entry name" value="PhyH"/>
    <property type="match status" value="1"/>
</dbReference>
<organism evidence="2 3">
    <name type="scientific">Flavisolibacter tropicus</name>
    <dbReference type="NCBI Taxonomy" id="1492898"/>
    <lineage>
        <taxon>Bacteria</taxon>
        <taxon>Pseudomonadati</taxon>
        <taxon>Bacteroidota</taxon>
        <taxon>Chitinophagia</taxon>
        <taxon>Chitinophagales</taxon>
        <taxon>Chitinophagaceae</taxon>
        <taxon>Flavisolibacter</taxon>
    </lineage>
</organism>
<dbReference type="PATRIC" id="fig|1492898.3.peg.809"/>
<dbReference type="RefSeq" id="WP_066401869.1">
    <property type="nucleotide sequence ID" value="NZ_CP011390.1"/>
</dbReference>
<dbReference type="KEGG" id="fla:SY85_03710"/>
<dbReference type="STRING" id="1492898.SY85_03710"/>
<sequence>MKALETELAFDLASYSSPINNIFDQPKTAQEWEQYMLTKEQVAFFEENGFLSGIQILTGAQVDLLNEELEKLQTIGAEEKKLFYHYESNESEDPNKVLFHAIGAWRATPGFHDLIWSPAYRMAAYQLLGQSFRLFHDQLFCKPAKHGGVVAWHQDFSYWTFTKPMHHLTCWIGLDDANKENGCLYYVPGSHKWGLLPITGLTGDMDAVRNVLNEEQVAIFDNKVANELPKGYASFHHPLMMHGSYANYSERPRRAAVLNAMAHNTLGNTANYERIDALHNFPAMEHDRVLDSQFFPLLFDGDKELEAFKKPIPKVSSSRLYNVK</sequence>
<dbReference type="Gene3D" id="2.60.120.620">
    <property type="entry name" value="q2cbj1_9rhob like domain"/>
    <property type="match status" value="1"/>
</dbReference>
<dbReference type="EMBL" id="CP011390">
    <property type="protein sequence ID" value="ANE49734.1"/>
    <property type="molecule type" value="Genomic_DNA"/>
</dbReference>
<keyword evidence="3" id="KW-1185">Reference proteome</keyword>
<dbReference type="InterPro" id="IPR008775">
    <property type="entry name" value="Phytyl_CoA_dOase-like"/>
</dbReference>
<dbReference type="GO" id="GO:0016706">
    <property type="term" value="F:2-oxoglutarate-dependent dioxygenase activity"/>
    <property type="evidence" value="ECO:0007669"/>
    <property type="project" value="UniProtKB-ARBA"/>
</dbReference>
<evidence type="ECO:0000313" key="3">
    <source>
        <dbReference type="Proteomes" id="UP000077177"/>
    </source>
</evidence>
<dbReference type="OrthoDB" id="9814777at2"/>
<dbReference type="SUPFAM" id="SSF51197">
    <property type="entry name" value="Clavaminate synthase-like"/>
    <property type="match status" value="1"/>
</dbReference>
<comment type="cofactor">
    <cofactor evidence="1">
        <name>Fe(2+)</name>
        <dbReference type="ChEBI" id="CHEBI:29033"/>
    </cofactor>
</comment>
<evidence type="ECO:0000256" key="1">
    <source>
        <dbReference type="ARBA" id="ARBA00001954"/>
    </source>
</evidence>
<proteinExistence type="predicted"/>
<dbReference type="PANTHER" id="PTHR20883:SF48">
    <property type="entry name" value="ECTOINE DIOXYGENASE"/>
    <property type="match status" value="1"/>
</dbReference>
<name>A0A172TS83_9BACT</name>